<keyword evidence="4 5" id="KW-0472">Membrane</keyword>
<dbReference type="Proteomes" id="UP000054166">
    <property type="component" value="Unassembled WGS sequence"/>
</dbReference>
<evidence type="ECO:0000256" key="1">
    <source>
        <dbReference type="ARBA" id="ARBA00004141"/>
    </source>
</evidence>
<feature type="transmembrane region" description="Helical" evidence="5">
    <location>
        <begin position="374"/>
        <end position="396"/>
    </location>
</feature>
<dbReference type="AlphaFoldDB" id="A0A0C3GNS7"/>
<dbReference type="OrthoDB" id="3437016at2759"/>
<dbReference type="GO" id="GO:0005886">
    <property type="term" value="C:plasma membrane"/>
    <property type="evidence" value="ECO:0007669"/>
    <property type="project" value="TreeGrafter"/>
</dbReference>
<dbReference type="PANTHER" id="PTHR23501">
    <property type="entry name" value="MAJOR FACILITATOR SUPERFAMILY"/>
    <property type="match status" value="1"/>
</dbReference>
<feature type="transmembrane region" description="Helical" evidence="5">
    <location>
        <begin position="338"/>
        <end position="362"/>
    </location>
</feature>
<evidence type="ECO:0008006" key="8">
    <source>
        <dbReference type="Google" id="ProtNLM"/>
    </source>
</evidence>
<evidence type="ECO:0000256" key="3">
    <source>
        <dbReference type="ARBA" id="ARBA00022989"/>
    </source>
</evidence>
<dbReference type="Pfam" id="PF07690">
    <property type="entry name" value="MFS_1"/>
    <property type="match status" value="1"/>
</dbReference>
<feature type="transmembrane region" description="Helical" evidence="5">
    <location>
        <begin position="183"/>
        <end position="206"/>
    </location>
</feature>
<proteinExistence type="predicted"/>
<gene>
    <name evidence="6" type="ORF">PILCRDRAFT_260</name>
</gene>
<dbReference type="EMBL" id="KN832970">
    <property type="protein sequence ID" value="KIM92156.1"/>
    <property type="molecule type" value="Genomic_DNA"/>
</dbReference>
<reference evidence="6 7" key="1">
    <citation type="submission" date="2014-04" db="EMBL/GenBank/DDBJ databases">
        <authorList>
            <consortium name="DOE Joint Genome Institute"/>
            <person name="Kuo A."/>
            <person name="Tarkka M."/>
            <person name="Buscot F."/>
            <person name="Kohler A."/>
            <person name="Nagy L.G."/>
            <person name="Floudas D."/>
            <person name="Copeland A."/>
            <person name="Barry K.W."/>
            <person name="Cichocki N."/>
            <person name="Veneault-Fourrey C."/>
            <person name="LaButti K."/>
            <person name="Lindquist E.A."/>
            <person name="Lipzen A."/>
            <person name="Lundell T."/>
            <person name="Morin E."/>
            <person name="Murat C."/>
            <person name="Sun H."/>
            <person name="Tunlid A."/>
            <person name="Henrissat B."/>
            <person name="Grigoriev I.V."/>
            <person name="Hibbett D.S."/>
            <person name="Martin F."/>
            <person name="Nordberg H.P."/>
            <person name="Cantor M.N."/>
            <person name="Hua S.X."/>
        </authorList>
    </citation>
    <scope>NUCLEOTIDE SEQUENCE [LARGE SCALE GENOMIC DNA]</scope>
    <source>
        <strain evidence="6 7">F 1598</strain>
    </source>
</reference>
<reference evidence="7" key="2">
    <citation type="submission" date="2015-01" db="EMBL/GenBank/DDBJ databases">
        <title>Evolutionary Origins and Diversification of the Mycorrhizal Mutualists.</title>
        <authorList>
            <consortium name="DOE Joint Genome Institute"/>
            <consortium name="Mycorrhizal Genomics Consortium"/>
            <person name="Kohler A."/>
            <person name="Kuo A."/>
            <person name="Nagy L.G."/>
            <person name="Floudas D."/>
            <person name="Copeland A."/>
            <person name="Barry K.W."/>
            <person name="Cichocki N."/>
            <person name="Veneault-Fourrey C."/>
            <person name="LaButti K."/>
            <person name="Lindquist E.A."/>
            <person name="Lipzen A."/>
            <person name="Lundell T."/>
            <person name="Morin E."/>
            <person name="Murat C."/>
            <person name="Riley R."/>
            <person name="Ohm R."/>
            <person name="Sun H."/>
            <person name="Tunlid A."/>
            <person name="Henrissat B."/>
            <person name="Grigoriev I.V."/>
            <person name="Hibbett D.S."/>
            <person name="Martin F."/>
        </authorList>
    </citation>
    <scope>NUCLEOTIDE SEQUENCE [LARGE SCALE GENOMIC DNA]</scope>
    <source>
        <strain evidence="7">F 1598</strain>
    </source>
</reference>
<feature type="transmembrane region" description="Helical" evidence="5">
    <location>
        <begin position="212"/>
        <end position="234"/>
    </location>
</feature>
<evidence type="ECO:0000313" key="7">
    <source>
        <dbReference type="Proteomes" id="UP000054166"/>
    </source>
</evidence>
<dbReference type="STRING" id="765440.A0A0C3GNS7"/>
<feature type="transmembrane region" description="Helical" evidence="5">
    <location>
        <begin position="20"/>
        <end position="45"/>
    </location>
</feature>
<sequence length="488" mass="51856">MSEVPAAADAVAVRPKDLRFWLMLLSLCMALFLSALEFTGVATALPTITADLHGEDFVSVGSAYALASSAILPMTGGLAQTFGRRHSFLASIALFTVGSTICGAAKNMGMLIGARTIQGLGGGGIMSLTTIIIGDMVPLHERGLYAGVCFGLPQPSVLWFVRRFGGRASQSSYPPPALGATNSLKWTGSACSITIALTFGGINFPWLSAHILAPLVIGLVGLIFFIIYDAIWALYPLVPFSILANRTSFSGQNFITPMTMVAIIYFLPVYFQACKDADPISSAVRSFGFALVGPASIIGGISVKILKRYHPQLWIAWALQIIGSGLSTTLNVDTSTAATVGFCLLYGAGAGIIYSIAIFPVQAPLTITQTAHPLAFYSFMRVFAGVWGVTIGGAILQNGLSHHLPEDFLKQFPGGVAIAYSVIPQIRDLPQPLKHQVQIAFAESLRVVWKVLVGLSGLGLVSSCLMRGLPLHTVTDKEWDPSKEVSQS</sequence>
<feature type="transmembrane region" description="Helical" evidence="5">
    <location>
        <begin position="117"/>
        <end position="137"/>
    </location>
</feature>
<dbReference type="PANTHER" id="PTHR23501:SF102">
    <property type="entry name" value="DRUG TRANSPORTER, PUTATIVE (AFU_ORTHOLOGUE AFUA_3G08530)-RELATED"/>
    <property type="match status" value="1"/>
</dbReference>
<dbReference type="InterPro" id="IPR036259">
    <property type="entry name" value="MFS_trans_sf"/>
</dbReference>
<evidence type="ECO:0000256" key="2">
    <source>
        <dbReference type="ARBA" id="ARBA00022692"/>
    </source>
</evidence>
<dbReference type="SUPFAM" id="SSF103473">
    <property type="entry name" value="MFS general substrate transporter"/>
    <property type="match status" value="1"/>
</dbReference>
<dbReference type="GO" id="GO:0022857">
    <property type="term" value="F:transmembrane transporter activity"/>
    <property type="evidence" value="ECO:0007669"/>
    <property type="project" value="InterPro"/>
</dbReference>
<keyword evidence="7" id="KW-1185">Reference proteome</keyword>
<dbReference type="InParanoid" id="A0A0C3GNS7"/>
<feature type="transmembrane region" description="Helical" evidence="5">
    <location>
        <begin position="283"/>
        <end position="306"/>
    </location>
</feature>
<dbReference type="Gene3D" id="1.20.1250.20">
    <property type="entry name" value="MFS general substrate transporter like domains"/>
    <property type="match status" value="1"/>
</dbReference>
<evidence type="ECO:0000313" key="6">
    <source>
        <dbReference type="EMBL" id="KIM92156.1"/>
    </source>
</evidence>
<name>A0A0C3GNS7_PILCF</name>
<evidence type="ECO:0000256" key="5">
    <source>
        <dbReference type="SAM" id="Phobius"/>
    </source>
</evidence>
<feature type="transmembrane region" description="Helical" evidence="5">
    <location>
        <begin position="313"/>
        <end position="332"/>
    </location>
</feature>
<accession>A0A0C3GNS7</accession>
<keyword evidence="3 5" id="KW-1133">Transmembrane helix</keyword>
<organism evidence="6 7">
    <name type="scientific">Piloderma croceum (strain F 1598)</name>
    <dbReference type="NCBI Taxonomy" id="765440"/>
    <lineage>
        <taxon>Eukaryota</taxon>
        <taxon>Fungi</taxon>
        <taxon>Dikarya</taxon>
        <taxon>Basidiomycota</taxon>
        <taxon>Agaricomycotina</taxon>
        <taxon>Agaricomycetes</taxon>
        <taxon>Agaricomycetidae</taxon>
        <taxon>Atheliales</taxon>
        <taxon>Atheliaceae</taxon>
        <taxon>Piloderma</taxon>
    </lineage>
</organism>
<feature type="transmembrane region" description="Helical" evidence="5">
    <location>
        <begin position="57"/>
        <end position="76"/>
    </location>
</feature>
<dbReference type="HOGENOM" id="CLU_000960_22_0_1"/>
<dbReference type="InterPro" id="IPR011701">
    <property type="entry name" value="MFS"/>
</dbReference>
<protein>
    <recommendedName>
        <fullName evidence="8">Major facilitator superfamily (MFS) profile domain-containing protein</fullName>
    </recommendedName>
</protein>
<evidence type="ECO:0000256" key="4">
    <source>
        <dbReference type="ARBA" id="ARBA00023136"/>
    </source>
</evidence>
<feature type="transmembrane region" description="Helical" evidence="5">
    <location>
        <begin position="254"/>
        <end position="271"/>
    </location>
</feature>
<comment type="subcellular location">
    <subcellularLocation>
        <location evidence="1">Membrane</location>
        <topology evidence="1">Multi-pass membrane protein</topology>
    </subcellularLocation>
</comment>
<keyword evidence="2 5" id="KW-0812">Transmembrane</keyword>